<evidence type="ECO:0000256" key="8">
    <source>
        <dbReference type="RuleBase" id="RU003699"/>
    </source>
</evidence>
<evidence type="ECO:0000256" key="3">
    <source>
        <dbReference type="ARBA" id="ARBA00022884"/>
    </source>
</evidence>
<dbReference type="PROSITE" id="PS00632">
    <property type="entry name" value="RIBOSOMAL_S4"/>
    <property type="match status" value="1"/>
</dbReference>
<evidence type="ECO:0000259" key="10">
    <source>
        <dbReference type="SMART" id="SM01390"/>
    </source>
</evidence>
<comment type="function">
    <text evidence="7">One of the primary rRNA binding proteins, it binds directly to 16S rRNA where it nucleates assembly of the body of the 30S subunit.</text>
</comment>
<dbReference type="Pfam" id="PF01479">
    <property type="entry name" value="S4"/>
    <property type="match status" value="1"/>
</dbReference>
<dbReference type="NCBIfam" id="NF003717">
    <property type="entry name" value="PRK05327.1"/>
    <property type="match status" value="1"/>
</dbReference>
<evidence type="ECO:0000256" key="2">
    <source>
        <dbReference type="ARBA" id="ARBA00022730"/>
    </source>
</evidence>
<feature type="domain" description="RNA-binding S4" evidence="9">
    <location>
        <begin position="94"/>
        <end position="158"/>
    </location>
</feature>
<dbReference type="SMART" id="SM01390">
    <property type="entry name" value="Ribosomal_S4"/>
    <property type="match status" value="1"/>
</dbReference>
<protein>
    <recommendedName>
        <fullName evidence="6 7">Small ribosomal subunit protein uS4</fullName>
    </recommendedName>
</protein>
<sequence>MARYLGPRHRMCRRVGEPLCGRPDCPALKRPYPPGQHGRAAGRRRISQYGKQLLEKQKLRFIYGVSERQLRNYFKAASRARGRTGEQLLRYLETRLDNVVYRLGLAPTLPAARQMVVHGHVRVNGRKVDRPSYRVRPGDVIEPRERSRDIQPLREALEQGATPPPYLELDREQLRGRVLRYPEREEMPVKVDESLVVEFYAR</sequence>
<dbReference type="InterPro" id="IPR001912">
    <property type="entry name" value="Ribosomal_uS4_N"/>
</dbReference>
<evidence type="ECO:0000256" key="4">
    <source>
        <dbReference type="ARBA" id="ARBA00022980"/>
    </source>
</evidence>
<accession>A0ABZ1BS16</accession>
<dbReference type="CDD" id="cd00165">
    <property type="entry name" value="S4"/>
    <property type="match status" value="1"/>
</dbReference>
<dbReference type="GO" id="GO:0005840">
    <property type="term" value="C:ribosome"/>
    <property type="evidence" value="ECO:0007669"/>
    <property type="project" value="UniProtKB-KW"/>
</dbReference>
<comment type="function">
    <text evidence="7">With S5 and S12 plays an important role in translational accuracy.</text>
</comment>
<dbReference type="SUPFAM" id="SSF55174">
    <property type="entry name" value="Alpha-L RNA-binding motif"/>
    <property type="match status" value="1"/>
</dbReference>
<dbReference type="InterPro" id="IPR022801">
    <property type="entry name" value="Ribosomal_uS4"/>
</dbReference>
<dbReference type="Gene3D" id="3.10.290.10">
    <property type="entry name" value="RNA-binding S4 domain"/>
    <property type="match status" value="1"/>
</dbReference>
<dbReference type="NCBIfam" id="TIGR01017">
    <property type="entry name" value="rpsD_bact"/>
    <property type="match status" value="1"/>
</dbReference>
<dbReference type="EMBL" id="CP141614">
    <property type="protein sequence ID" value="WRP14998.1"/>
    <property type="molecule type" value="Genomic_DNA"/>
</dbReference>
<keyword evidence="3 7" id="KW-0694">RNA-binding</keyword>
<evidence type="ECO:0000256" key="7">
    <source>
        <dbReference type="HAMAP-Rule" id="MF_01306"/>
    </source>
</evidence>
<keyword evidence="4 7" id="KW-0689">Ribosomal protein</keyword>
<dbReference type="PANTHER" id="PTHR11831">
    <property type="entry name" value="30S 40S RIBOSOMAL PROTEIN"/>
    <property type="match status" value="1"/>
</dbReference>
<dbReference type="Gene3D" id="1.10.1050.10">
    <property type="entry name" value="Ribosomal Protein S4 Delta 41, Chain A, domain 1"/>
    <property type="match status" value="1"/>
</dbReference>
<feature type="domain" description="Small ribosomal subunit protein uS4 N-terminal" evidence="10">
    <location>
        <begin position="3"/>
        <end position="93"/>
    </location>
</feature>
<comment type="similarity">
    <text evidence="1 7 8">Belongs to the universal ribosomal protein uS4 family.</text>
</comment>
<evidence type="ECO:0000259" key="9">
    <source>
        <dbReference type="SMART" id="SM00363"/>
    </source>
</evidence>
<dbReference type="Proteomes" id="UP001333102">
    <property type="component" value="Chromosome"/>
</dbReference>
<dbReference type="InterPro" id="IPR002942">
    <property type="entry name" value="S4_RNA-bd"/>
</dbReference>
<evidence type="ECO:0000313" key="12">
    <source>
        <dbReference type="Proteomes" id="UP001333102"/>
    </source>
</evidence>
<comment type="subunit">
    <text evidence="7">Part of the 30S ribosomal subunit. Contacts protein S5. The interaction surface between S4 and S5 is involved in control of translational fidelity.</text>
</comment>
<evidence type="ECO:0000256" key="5">
    <source>
        <dbReference type="ARBA" id="ARBA00023274"/>
    </source>
</evidence>
<organism evidence="11 12">
    <name type="scientific">Geochorda subterranea</name>
    <dbReference type="NCBI Taxonomy" id="3109564"/>
    <lineage>
        <taxon>Bacteria</taxon>
        <taxon>Bacillati</taxon>
        <taxon>Bacillota</taxon>
        <taxon>Limnochordia</taxon>
        <taxon>Limnochordales</taxon>
        <taxon>Geochordaceae</taxon>
        <taxon>Geochorda</taxon>
    </lineage>
</organism>
<evidence type="ECO:0000256" key="1">
    <source>
        <dbReference type="ARBA" id="ARBA00007465"/>
    </source>
</evidence>
<dbReference type="RefSeq" id="WP_324669387.1">
    <property type="nucleotide sequence ID" value="NZ_CP141614.1"/>
</dbReference>
<proteinExistence type="inferred from homology"/>
<dbReference type="InterPro" id="IPR036986">
    <property type="entry name" value="S4_RNA-bd_sf"/>
</dbReference>
<dbReference type="Pfam" id="PF00163">
    <property type="entry name" value="Ribosomal_S4"/>
    <property type="match status" value="1"/>
</dbReference>
<dbReference type="InterPro" id="IPR005709">
    <property type="entry name" value="Ribosomal_uS4_bac-type"/>
</dbReference>
<gene>
    <name evidence="7 11" type="primary">rpsD</name>
    <name evidence="11" type="ORF">VLY81_02150</name>
</gene>
<name>A0ABZ1BS16_9FIRM</name>
<dbReference type="PROSITE" id="PS50889">
    <property type="entry name" value="S4"/>
    <property type="match status" value="1"/>
</dbReference>
<evidence type="ECO:0000256" key="6">
    <source>
        <dbReference type="ARBA" id="ARBA00035254"/>
    </source>
</evidence>
<dbReference type="HAMAP" id="MF_01306_B">
    <property type="entry name" value="Ribosomal_uS4_B"/>
    <property type="match status" value="1"/>
</dbReference>
<keyword evidence="2 7" id="KW-0699">rRNA-binding</keyword>
<dbReference type="PANTHER" id="PTHR11831:SF4">
    <property type="entry name" value="SMALL RIBOSOMAL SUBUNIT PROTEIN US4M"/>
    <property type="match status" value="1"/>
</dbReference>
<keyword evidence="5 7" id="KW-0687">Ribonucleoprotein</keyword>
<dbReference type="SMART" id="SM00363">
    <property type="entry name" value="S4"/>
    <property type="match status" value="1"/>
</dbReference>
<reference evidence="12" key="1">
    <citation type="submission" date="2023-12" db="EMBL/GenBank/DDBJ databases">
        <title>Novel isolates from deep terrestrial aquifers shed light on the physiology and ecology of the class Limnochordia.</title>
        <authorList>
            <person name="Karnachuk O.V."/>
            <person name="Lukina A.P."/>
            <person name="Avakyan M.R."/>
            <person name="Kadnikov V."/>
            <person name="Begmatov S."/>
            <person name="Beletsky A.V."/>
            <person name="Mardanov A.V."/>
            <person name="Ravin N.V."/>
        </authorList>
    </citation>
    <scope>NUCLEOTIDE SEQUENCE [LARGE SCALE GENOMIC DNA]</scope>
    <source>
        <strain evidence="12">LN</strain>
    </source>
</reference>
<keyword evidence="12" id="KW-1185">Reference proteome</keyword>
<dbReference type="InterPro" id="IPR018079">
    <property type="entry name" value="Ribosomal_uS4_CS"/>
</dbReference>
<evidence type="ECO:0000313" key="11">
    <source>
        <dbReference type="EMBL" id="WRP14998.1"/>
    </source>
</evidence>